<dbReference type="Proteomes" id="UP001175226">
    <property type="component" value="Unassembled WGS sequence"/>
</dbReference>
<sequence length="245" mass="27002">MGTVPWGFVGVGGGVGRRPDWGRDRHVVANKDGELVSGDVVLLPRVSARGVGERGAHLVSGAVRRGVHREGWEMGFGKIVVVFRHVPRLRLGEHSGCCWGQVLRCRGSVAWGPPYAEETRARRERGWWELGPIIDERVLVRARIPWRGEPVAARWGLGPILWHMVGHSRRGGMDIVAGEDIVGHLESVECGLRGLGLVALRGEKVEGIPLLLMRLLSYTGLRSWGGVLLVVVDTEEEERKSRTNC</sequence>
<gene>
    <name evidence="1" type="ORF">EV421DRAFT_1742117</name>
</gene>
<proteinExistence type="predicted"/>
<evidence type="ECO:0000313" key="2">
    <source>
        <dbReference type="Proteomes" id="UP001175226"/>
    </source>
</evidence>
<comment type="caution">
    <text evidence="1">The sequence shown here is derived from an EMBL/GenBank/DDBJ whole genome shotgun (WGS) entry which is preliminary data.</text>
</comment>
<name>A0AA39IZJ7_9AGAR</name>
<protein>
    <submittedName>
        <fullName evidence="1">Uncharacterized protein</fullName>
    </submittedName>
</protein>
<keyword evidence="2" id="KW-1185">Reference proteome</keyword>
<dbReference type="AlphaFoldDB" id="A0AA39IZJ7"/>
<evidence type="ECO:0000313" key="1">
    <source>
        <dbReference type="EMBL" id="KAK0432735.1"/>
    </source>
</evidence>
<organism evidence="1 2">
    <name type="scientific">Armillaria borealis</name>
    <dbReference type="NCBI Taxonomy" id="47425"/>
    <lineage>
        <taxon>Eukaryota</taxon>
        <taxon>Fungi</taxon>
        <taxon>Dikarya</taxon>
        <taxon>Basidiomycota</taxon>
        <taxon>Agaricomycotina</taxon>
        <taxon>Agaricomycetes</taxon>
        <taxon>Agaricomycetidae</taxon>
        <taxon>Agaricales</taxon>
        <taxon>Marasmiineae</taxon>
        <taxon>Physalacriaceae</taxon>
        <taxon>Armillaria</taxon>
    </lineage>
</organism>
<dbReference type="EMBL" id="JAUEPT010000090">
    <property type="protein sequence ID" value="KAK0432735.1"/>
    <property type="molecule type" value="Genomic_DNA"/>
</dbReference>
<accession>A0AA39IZJ7</accession>
<reference evidence="1" key="1">
    <citation type="submission" date="2023-06" db="EMBL/GenBank/DDBJ databases">
        <authorList>
            <consortium name="Lawrence Berkeley National Laboratory"/>
            <person name="Ahrendt S."/>
            <person name="Sahu N."/>
            <person name="Indic B."/>
            <person name="Wong-Bajracharya J."/>
            <person name="Merenyi Z."/>
            <person name="Ke H.-M."/>
            <person name="Monk M."/>
            <person name="Kocsube S."/>
            <person name="Drula E."/>
            <person name="Lipzen A."/>
            <person name="Balint B."/>
            <person name="Henrissat B."/>
            <person name="Andreopoulos B."/>
            <person name="Martin F.M."/>
            <person name="Harder C.B."/>
            <person name="Rigling D."/>
            <person name="Ford K.L."/>
            <person name="Foster G.D."/>
            <person name="Pangilinan J."/>
            <person name="Papanicolaou A."/>
            <person name="Barry K."/>
            <person name="LaButti K."/>
            <person name="Viragh M."/>
            <person name="Koriabine M."/>
            <person name="Yan M."/>
            <person name="Riley R."/>
            <person name="Champramary S."/>
            <person name="Plett K.L."/>
            <person name="Tsai I.J."/>
            <person name="Slot J."/>
            <person name="Sipos G."/>
            <person name="Plett J."/>
            <person name="Nagy L.G."/>
            <person name="Grigoriev I.V."/>
        </authorList>
    </citation>
    <scope>NUCLEOTIDE SEQUENCE</scope>
    <source>
        <strain evidence="1">FPL87.14</strain>
    </source>
</reference>